<feature type="binding site" evidence="11">
    <location>
        <position position="167"/>
    </location>
    <ligand>
        <name>NAD(+)</name>
        <dbReference type="ChEBI" id="CHEBI:57540"/>
    </ligand>
</feature>
<keyword evidence="4" id="KW-0276">Fatty acid metabolism</keyword>
<protein>
    <recommendedName>
        <fullName evidence="8">Enoyl-[acyl-carrier-protein] reductase [NADH]</fullName>
        <ecNumber evidence="8">1.3.1.9</ecNumber>
    </recommendedName>
</protein>
<keyword evidence="6" id="KW-0443">Lipid metabolism</keyword>
<evidence type="ECO:0000256" key="5">
    <source>
        <dbReference type="ARBA" id="ARBA00023002"/>
    </source>
</evidence>
<feature type="binding site" evidence="11">
    <location>
        <begin position="23"/>
        <end position="24"/>
    </location>
    <ligand>
        <name>NAD(+)</name>
        <dbReference type="ChEBI" id="CHEBI:57540"/>
    </ligand>
</feature>
<dbReference type="Proteomes" id="UP000215086">
    <property type="component" value="Chromosome"/>
</dbReference>
<dbReference type="GO" id="GO:0004318">
    <property type="term" value="F:enoyl-[acyl-carrier-protein] reductase (NADH) activity"/>
    <property type="evidence" value="ECO:0007669"/>
    <property type="project" value="UniProtKB-EC"/>
</dbReference>
<dbReference type="Gene3D" id="1.10.8.400">
    <property type="entry name" value="Enoyl acyl carrier protein reductase"/>
    <property type="match status" value="1"/>
</dbReference>
<dbReference type="CDD" id="cd05372">
    <property type="entry name" value="ENR_SDR"/>
    <property type="match status" value="1"/>
</dbReference>
<dbReference type="Gene3D" id="3.40.50.720">
    <property type="entry name" value="NAD(P)-binding Rossmann-like Domain"/>
    <property type="match status" value="1"/>
</dbReference>
<gene>
    <name evidence="12" type="ORF">THTE_1968</name>
</gene>
<feature type="binding site" evidence="11">
    <location>
        <begin position="196"/>
        <end position="200"/>
    </location>
    <ligand>
        <name>NAD(+)</name>
        <dbReference type="ChEBI" id="CHEBI:57540"/>
    </ligand>
</feature>
<feature type="binding site" evidence="10">
    <location>
        <position position="100"/>
    </location>
    <ligand>
        <name>substrate</name>
    </ligand>
</feature>
<organism evidence="12 13">
    <name type="scientific">Thermogutta terrifontis</name>
    <dbReference type="NCBI Taxonomy" id="1331910"/>
    <lineage>
        <taxon>Bacteria</taxon>
        <taxon>Pseudomonadati</taxon>
        <taxon>Planctomycetota</taxon>
        <taxon>Planctomycetia</taxon>
        <taxon>Pirellulales</taxon>
        <taxon>Thermoguttaceae</taxon>
        <taxon>Thermogutta</taxon>
    </lineage>
</organism>
<evidence type="ECO:0000256" key="6">
    <source>
        <dbReference type="ARBA" id="ARBA00023098"/>
    </source>
</evidence>
<evidence type="ECO:0000313" key="12">
    <source>
        <dbReference type="EMBL" id="ASV74570.1"/>
    </source>
</evidence>
<comment type="catalytic activity">
    <reaction evidence="8">
        <text>a 2,3-saturated acyl-[ACP] + NAD(+) = a (2E)-enoyl-[ACP] + NADH + H(+)</text>
        <dbReference type="Rhea" id="RHEA:10240"/>
        <dbReference type="Rhea" id="RHEA-COMP:9925"/>
        <dbReference type="Rhea" id="RHEA-COMP:9926"/>
        <dbReference type="ChEBI" id="CHEBI:15378"/>
        <dbReference type="ChEBI" id="CHEBI:57540"/>
        <dbReference type="ChEBI" id="CHEBI:57945"/>
        <dbReference type="ChEBI" id="CHEBI:78784"/>
        <dbReference type="ChEBI" id="CHEBI:78785"/>
        <dbReference type="EC" id="1.3.1.9"/>
    </reaction>
</comment>
<keyword evidence="3 8" id="KW-0444">Lipid biosynthesis</keyword>
<dbReference type="PANTHER" id="PTHR43159">
    <property type="entry name" value="ENOYL-[ACYL-CARRIER-PROTEIN] REDUCTASE"/>
    <property type="match status" value="1"/>
</dbReference>
<evidence type="ECO:0000256" key="7">
    <source>
        <dbReference type="ARBA" id="ARBA00023160"/>
    </source>
</evidence>
<dbReference type="AlphaFoldDB" id="A0A286RF29"/>
<dbReference type="EMBL" id="CP018477">
    <property type="protein sequence ID" value="ASV74570.1"/>
    <property type="molecule type" value="Genomic_DNA"/>
</dbReference>
<keyword evidence="7 8" id="KW-0275">Fatty acid biosynthesis</keyword>
<dbReference type="SUPFAM" id="SSF51735">
    <property type="entry name" value="NAD(P)-binding Rossmann-fold domains"/>
    <property type="match status" value="1"/>
</dbReference>
<dbReference type="KEGG" id="ttf:THTE_1968"/>
<keyword evidence="5 8" id="KW-0560">Oxidoreductase</keyword>
<feature type="binding site" evidence="11">
    <location>
        <begin position="69"/>
        <end position="70"/>
    </location>
    <ligand>
        <name>NAD(+)</name>
        <dbReference type="ChEBI" id="CHEBI:57540"/>
    </ligand>
</feature>
<dbReference type="GO" id="GO:0006633">
    <property type="term" value="P:fatty acid biosynthetic process"/>
    <property type="evidence" value="ECO:0007669"/>
    <property type="project" value="UniProtKB-KW"/>
</dbReference>
<reference evidence="12 13" key="1">
    <citation type="journal article" name="Front. Microbiol.">
        <title>Sugar Metabolism of the First Thermophilic Planctomycete Thermogutta terrifontis: Comparative Genomic and Transcriptomic Approaches.</title>
        <authorList>
            <person name="Elcheninov A.G."/>
            <person name="Menzel P."/>
            <person name="Gudbergsdottir S.R."/>
            <person name="Slesarev A.I."/>
            <person name="Kadnikov V.V."/>
            <person name="Krogh A."/>
            <person name="Bonch-Osmolovskaya E.A."/>
            <person name="Peng X."/>
            <person name="Kublanov I.V."/>
        </authorList>
    </citation>
    <scope>NUCLEOTIDE SEQUENCE [LARGE SCALE GENOMIC DNA]</scope>
    <source>
        <strain evidence="12 13">R1</strain>
    </source>
</reference>
<evidence type="ECO:0000313" key="13">
    <source>
        <dbReference type="Proteomes" id="UP000215086"/>
    </source>
</evidence>
<dbReference type="InterPro" id="IPR002347">
    <property type="entry name" value="SDR_fam"/>
</dbReference>
<evidence type="ECO:0000256" key="11">
    <source>
        <dbReference type="PIRSR" id="PIRSR000094-3"/>
    </source>
</evidence>
<evidence type="ECO:0000256" key="4">
    <source>
        <dbReference type="ARBA" id="ARBA00022832"/>
    </source>
</evidence>
<comment type="pathway">
    <text evidence="1">Lipid metabolism; fatty acid biosynthesis.</text>
</comment>
<proteinExistence type="inferred from homology"/>
<dbReference type="InterPro" id="IPR036291">
    <property type="entry name" value="NAD(P)-bd_dom_sf"/>
</dbReference>
<comment type="similarity">
    <text evidence="2 8">Belongs to the short-chain dehydrogenases/reductases (SDR) family. FabI subfamily.</text>
</comment>
<evidence type="ECO:0000256" key="10">
    <source>
        <dbReference type="PIRSR" id="PIRSR000094-2"/>
    </source>
</evidence>
<accession>A0A286RF29</accession>
<dbReference type="Pfam" id="PF13561">
    <property type="entry name" value="adh_short_C2"/>
    <property type="match status" value="1"/>
</dbReference>
<feature type="binding site" evidence="11">
    <location>
        <position position="97"/>
    </location>
    <ligand>
        <name>NAD(+)</name>
        <dbReference type="ChEBI" id="CHEBI:57540"/>
    </ligand>
</feature>
<feature type="active site" description="Proton acceptor" evidence="9">
    <location>
        <position position="150"/>
    </location>
</feature>
<dbReference type="PANTHER" id="PTHR43159:SF2">
    <property type="entry name" value="ENOYL-[ACYL-CARRIER-PROTEIN] REDUCTASE [NADH], CHLOROPLASTIC"/>
    <property type="match status" value="1"/>
</dbReference>
<evidence type="ECO:0000256" key="3">
    <source>
        <dbReference type="ARBA" id="ARBA00022516"/>
    </source>
</evidence>
<evidence type="ECO:0000256" key="2">
    <source>
        <dbReference type="ARBA" id="ARBA00009233"/>
    </source>
</evidence>
<dbReference type="EC" id="1.3.1.9" evidence="8"/>
<feature type="binding site" evidence="11">
    <location>
        <position position="17"/>
    </location>
    <ligand>
        <name>NAD(+)</name>
        <dbReference type="ChEBI" id="CHEBI:57540"/>
    </ligand>
</feature>
<dbReference type="PRINTS" id="PR00081">
    <property type="entry name" value="GDHRDH"/>
</dbReference>
<evidence type="ECO:0000256" key="9">
    <source>
        <dbReference type="PIRSR" id="PIRSR000094-1"/>
    </source>
</evidence>
<sequence>MLTTMGLFSGKVGLIMGVANDRSIAWAIAEALHREGAELAYTHLPGPSNERRVRRLVEAHQPKVFLPCDVQSDDDIANVFSAIEDQYGQLDLVVHAVAFAPPAELRNPYVETTRQGWHVAMDISAYSLVAVSRAARGLMESGGSILTISYFGAEKVMPGYNVMGVCKAALEHSVRYLAWDLGPKNIRVNAISAGPVRTLSSAGIAGFDEMQRHAAHKSPLRRNVDLHELASTAVFLLSEMSSGITGEILHVDCGYNIVGL</sequence>
<dbReference type="InterPro" id="IPR014358">
    <property type="entry name" value="Enoyl-ACP_Rdtase_NADH"/>
</dbReference>
<keyword evidence="8 11" id="KW-0520">NAD</keyword>
<feature type="active site" description="Proton acceptor" evidence="9">
    <location>
        <position position="160"/>
    </location>
</feature>
<name>A0A286RF29_9BACT</name>
<dbReference type="PIRSF" id="PIRSF000094">
    <property type="entry name" value="Enoyl-ACP_rdct"/>
    <property type="match status" value="1"/>
</dbReference>
<evidence type="ECO:0000256" key="8">
    <source>
        <dbReference type="PIRNR" id="PIRNR000094"/>
    </source>
</evidence>
<keyword evidence="13" id="KW-1185">Reference proteome</keyword>
<evidence type="ECO:0000256" key="1">
    <source>
        <dbReference type="ARBA" id="ARBA00005194"/>
    </source>
</evidence>